<feature type="region of interest" description="Disordered" evidence="1">
    <location>
        <begin position="181"/>
        <end position="200"/>
    </location>
</feature>
<evidence type="ECO:0000313" key="3">
    <source>
        <dbReference type="Proteomes" id="UP001219518"/>
    </source>
</evidence>
<accession>A0AAE1LE77</accession>
<evidence type="ECO:0000313" key="2">
    <source>
        <dbReference type="EMBL" id="KAK3916791.1"/>
    </source>
</evidence>
<reference evidence="2" key="2">
    <citation type="journal article" date="2023" name="BMC Genomics">
        <title>Pest status, molecular evolution, and epigenetic factors derived from the genome assembly of Frankliniella fusca, a thysanopteran phytovirus vector.</title>
        <authorList>
            <person name="Catto M.A."/>
            <person name="Labadie P.E."/>
            <person name="Jacobson A.L."/>
            <person name="Kennedy G.G."/>
            <person name="Srinivasan R."/>
            <person name="Hunt B.G."/>
        </authorList>
    </citation>
    <scope>NUCLEOTIDE SEQUENCE</scope>
    <source>
        <strain evidence="2">PL_HMW_Pooled</strain>
    </source>
</reference>
<dbReference type="PANTHER" id="PTHR46601">
    <property type="entry name" value="ULP_PROTEASE DOMAIN-CONTAINING PROTEIN"/>
    <property type="match status" value="1"/>
</dbReference>
<dbReference type="Proteomes" id="UP001219518">
    <property type="component" value="Unassembled WGS sequence"/>
</dbReference>
<gene>
    <name evidence="2" type="ORF">KUF71_006392</name>
</gene>
<comment type="caution">
    <text evidence="2">The sequence shown here is derived from an EMBL/GenBank/DDBJ whole genome shotgun (WGS) entry which is preliminary data.</text>
</comment>
<dbReference type="PANTHER" id="PTHR46601:SF1">
    <property type="entry name" value="ADF-H DOMAIN-CONTAINING PROTEIN"/>
    <property type="match status" value="1"/>
</dbReference>
<dbReference type="AlphaFoldDB" id="A0AAE1LE77"/>
<dbReference type="EMBL" id="JAHWGI010000604">
    <property type="protein sequence ID" value="KAK3916791.1"/>
    <property type="molecule type" value="Genomic_DNA"/>
</dbReference>
<organism evidence="2 3">
    <name type="scientific">Frankliniella fusca</name>
    <dbReference type="NCBI Taxonomy" id="407009"/>
    <lineage>
        <taxon>Eukaryota</taxon>
        <taxon>Metazoa</taxon>
        <taxon>Ecdysozoa</taxon>
        <taxon>Arthropoda</taxon>
        <taxon>Hexapoda</taxon>
        <taxon>Insecta</taxon>
        <taxon>Pterygota</taxon>
        <taxon>Neoptera</taxon>
        <taxon>Paraneoptera</taxon>
        <taxon>Thysanoptera</taxon>
        <taxon>Terebrantia</taxon>
        <taxon>Thripoidea</taxon>
        <taxon>Thripidae</taxon>
        <taxon>Frankliniella</taxon>
    </lineage>
</organism>
<reference evidence="2" key="1">
    <citation type="submission" date="2021-07" db="EMBL/GenBank/DDBJ databases">
        <authorList>
            <person name="Catto M.A."/>
            <person name="Jacobson A."/>
            <person name="Kennedy G."/>
            <person name="Labadie P."/>
            <person name="Hunt B.G."/>
            <person name="Srinivasan R."/>
        </authorList>
    </citation>
    <scope>NUCLEOTIDE SEQUENCE</scope>
    <source>
        <strain evidence="2">PL_HMW_Pooled</strain>
        <tissue evidence="2">Head</tissue>
    </source>
</reference>
<sequence length="996" mass="112817">MDREFYGGLCSVGLDGSCRGEVKPCTSLSAEDYRIITIRSGIKAKYLCKRHHDVYLTLFELHQKYCCDPYGIHKQKNVAPVKSNVVSMLMYQQSKQVSNMKNLLPGQKLCKRCGEREAGGITNVICGIDSEGLQSSSSTSLNLEAGGVSNVNVGLDGGQAQSLSSTSLNLEASGIPNVIGGFDGEEPLSSSRPSISVNFPKDFEDHSVQEMLHKNENPGPNETSLGALEKSVEDLFADDEANNQNDGDTLQDRTLSTDNIKDRTLSSEAAASSSSEDPTYIPDEEKEKAAVTTLNAALEILKVPLVDKRKLSNEVLYGAMKIRKVTERFENLITEAGGQVQPSFQEEFLSKSLEALKSKYKNSKNNTERIGVLSIALVSMNQLKVLEEFSPVGATYHTIKKAAQLMREQGGILPTPTPKRGHPLAGDVVELIVNFYELDDVSSRLMPGMRDVVSVKVGTERVKKQKRLVLSTLRELFKHFKEQNPGVKVSFSKFASLRPKHCVLAGASGTHSVCVCKYHQNFKLLLEGANFKKYDPELKTYHDILRECVCESPTANCYLESCCSACPGTEILEAKLRNFFDDNLIDKVEYQQWASTDRCHLETYSKDAHEFLVILLEQLKTLLPHHFIAKSQSKFYRELKGNLKEGEILTVCDFAENYTCVQQDEIQEYYWRKEQVTLHPFSSYYKNSNGELKVISFAVVSDYMKHHKNSVYAFQKEFINFIKSKIPNVKKIFYFSDGAAHQYKNKYNALTLSYHYEDFGIEAEWHYFGTSHGKGPCDGMAGTLKRRAYLDSLRKKEEERQTISNPLEFFVWTQKRIREAEEDPESEWKISTGYVTKEQVEGLSVFLKKRFSKVLQVPKIRDQHSLNPDSQCEIKTKRYSYSIDYSLVPVESVRLLTHTEHLAEAQYVAVHNENQNWILGEVQLFNETTEEVLLKLMTMERSPSMWRMNKDEEENPYDKEAILAIASPTLSNGIYHLSEDDVIKIVWQSNIVKEME</sequence>
<keyword evidence="3" id="KW-1185">Reference proteome</keyword>
<evidence type="ECO:0000256" key="1">
    <source>
        <dbReference type="SAM" id="MobiDB-lite"/>
    </source>
</evidence>
<feature type="compositionally biased region" description="Polar residues" evidence="1">
    <location>
        <begin position="188"/>
        <end position="197"/>
    </location>
</feature>
<proteinExistence type="predicted"/>
<name>A0AAE1LE77_9NEOP</name>
<protein>
    <submittedName>
        <fullName evidence="2">ARL14 effector protein</fullName>
    </submittedName>
</protein>